<dbReference type="AlphaFoldDB" id="A0A4Y2CGL1"/>
<proteinExistence type="predicted"/>
<reference evidence="1 2" key="1">
    <citation type="journal article" date="2019" name="Sci. Rep.">
        <title>Orb-weaving spider Araneus ventricosus genome elucidates the spidroin gene catalogue.</title>
        <authorList>
            <person name="Kono N."/>
            <person name="Nakamura H."/>
            <person name="Ohtoshi R."/>
            <person name="Moran D.A.P."/>
            <person name="Shinohara A."/>
            <person name="Yoshida Y."/>
            <person name="Fujiwara M."/>
            <person name="Mori M."/>
            <person name="Tomita M."/>
            <person name="Arakawa K."/>
        </authorList>
    </citation>
    <scope>NUCLEOTIDE SEQUENCE [LARGE SCALE GENOMIC DNA]</scope>
</reference>
<evidence type="ECO:0000313" key="2">
    <source>
        <dbReference type="Proteomes" id="UP000499080"/>
    </source>
</evidence>
<organism evidence="1 2">
    <name type="scientific">Araneus ventricosus</name>
    <name type="common">Orbweaver spider</name>
    <name type="synonym">Epeira ventricosa</name>
    <dbReference type="NCBI Taxonomy" id="182803"/>
    <lineage>
        <taxon>Eukaryota</taxon>
        <taxon>Metazoa</taxon>
        <taxon>Ecdysozoa</taxon>
        <taxon>Arthropoda</taxon>
        <taxon>Chelicerata</taxon>
        <taxon>Arachnida</taxon>
        <taxon>Araneae</taxon>
        <taxon>Araneomorphae</taxon>
        <taxon>Entelegynae</taxon>
        <taxon>Araneoidea</taxon>
        <taxon>Araneidae</taxon>
        <taxon>Araneus</taxon>
    </lineage>
</organism>
<name>A0A4Y2CGL1_ARAVE</name>
<comment type="caution">
    <text evidence="1">The sequence shown here is derived from an EMBL/GenBank/DDBJ whole genome shotgun (WGS) entry which is preliminary data.</text>
</comment>
<protein>
    <submittedName>
        <fullName evidence="1">Uncharacterized protein</fullName>
    </submittedName>
</protein>
<accession>A0A4Y2CGL1</accession>
<evidence type="ECO:0000313" key="1">
    <source>
        <dbReference type="EMBL" id="GBM03450.1"/>
    </source>
</evidence>
<dbReference type="EMBL" id="BGPR01000191">
    <property type="protein sequence ID" value="GBM03450.1"/>
    <property type="molecule type" value="Genomic_DNA"/>
</dbReference>
<gene>
    <name evidence="1" type="ORF">AVEN_265484_1</name>
</gene>
<dbReference type="Proteomes" id="UP000499080">
    <property type="component" value="Unassembled WGS sequence"/>
</dbReference>
<keyword evidence="2" id="KW-1185">Reference proteome</keyword>
<sequence length="120" mass="14118">MQSLSLTNSDTNLQPWCKDRMLKFVHVAPCVFELLRKRPLDEFCPKSDTNLQPWCKDRMLKFVPATPSVFELSLPHTLKYADRQSAEGFVQNLLQIYNSFEKALCYRWINNFNPSSILRF</sequence>